<proteinExistence type="predicted"/>
<reference evidence="4 5" key="1">
    <citation type="journal article" date="2020" name="ISME J.">
        <title>Comparative genomics reveals insights into cyanobacterial evolution and habitat adaptation.</title>
        <authorList>
            <person name="Chen M.Y."/>
            <person name="Teng W.K."/>
            <person name="Zhao L."/>
            <person name="Hu C.X."/>
            <person name="Zhou Y.K."/>
            <person name="Han B.P."/>
            <person name="Song L.R."/>
            <person name="Shu W.S."/>
        </authorList>
    </citation>
    <scope>NUCLEOTIDE SEQUENCE [LARGE SCALE GENOMIC DNA]</scope>
    <source>
        <strain evidence="4 5">FACHB-248</strain>
    </source>
</reference>
<organism evidence="4 5">
    <name type="scientific">Scytonema hofmannii FACHB-248</name>
    <dbReference type="NCBI Taxonomy" id="1842502"/>
    <lineage>
        <taxon>Bacteria</taxon>
        <taxon>Bacillati</taxon>
        <taxon>Cyanobacteriota</taxon>
        <taxon>Cyanophyceae</taxon>
        <taxon>Nostocales</taxon>
        <taxon>Scytonemataceae</taxon>
        <taxon>Scytonema</taxon>
    </lineage>
</organism>
<keyword evidence="4" id="KW-0012">Acyltransferase</keyword>
<dbReference type="InterPro" id="IPR043968">
    <property type="entry name" value="SGNH"/>
</dbReference>
<feature type="transmembrane region" description="Helical" evidence="1">
    <location>
        <begin position="110"/>
        <end position="128"/>
    </location>
</feature>
<feature type="domain" description="Acyltransferase 3" evidence="2">
    <location>
        <begin position="42"/>
        <end position="362"/>
    </location>
</feature>
<evidence type="ECO:0000313" key="5">
    <source>
        <dbReference type="Proteomes" id="UP000660380"/>
    </source>
</evidence>
<comment type="caution">
    <text evidence="4">The sequence shown here is derived from an EMBL/GenBank/DDBJ whole genome shotgun (WGS) entry which is preliminary data.</text>
</comment>
<keyword evidence="1" id="KW-1133">Transmembrane helix</keyword>
<accession>A0ABR8GJZ7</accession>
<gene>
    <name evidence="4" type="ORF">H6G81_02850</name>
</gene>
<feature type="transmembrane region" description="Helical" evidence="1">
    <location>
        <begin position="379"/>
        <end position="401"/>
    </location>
</feature>
<feature type="transmembrane region" description="Helical" evidence="1">
    <location>
        <begin position="263"/>
        <end position="281"/>
    </location>
</feature>
<keyword evidence="4" id="KW-0808">Transferase</keyword>
<dbReference type="InterPro" id="IPR050879">
    <property type="entry name" value="Acyltransferase_3"/>
</dbReference>
<dbReference type="GO" id="GO:0016746">
    <property type="term" value="F:acyltransferase activity"/>
    <property type="evidence" value="ECO:0007669"/>
    <property type="project" value="UniProtKB-KW"/>
</dbReference>
<feature type="transmembrane region" description="Helical" evidence="1">
    <location>
        <begin position="317"/>
        <end position="338"/>
    </location>
</feature>
<evidence type="ECO:0000313" key="4">
    <source>
        <dbReference type="EMBL" id="MBD2603494.1"/>
    </source>
</evidence>
<dbReference type="Pfam" id="PF01757">
    <property type="entry name" value="Acyl_transf_3"/>
    <property type="match status" value="1"/>
</dbReference>
<keyword evidence="5" id="KW-1185">Reference proteome</keyword>
<feature type="transmembrane region" description="Helical" evidence="1">
    <location>
        <begin position="287"/>
        <end position="305"/>
    </location>
</feature>
<evidence type="ECO:0000256" key="1">
    <source>
        <dbReference type="SAM" id="Phobius"/>
    </source>
</evidence>
<feature type="transmembrane region" description="Helical" evidence="1">
    <location>
        <begin position="68"/>
        <end position="89"/>
    </location>
</feature>
<keyword evidence="1" id="KW-0472">Membrane</keyword>
<dbReference type="EMBL" id="JACJTA010000004">
    <property type="protein sequence ID" value="MBD2603494.1"/>
    <property type="molecule type" value="Genomic_DNA"/>
</dbReference>
<dbReference type="Proteomes" id="UP000660380">
    <property type="component" value="Unassembled WGS sequence"/>
</dbReference>
<keyword evidence="1" id="KW-0812">Transmembrane</keyword>
<dbReference type="PANTHER" id="PTHR23028:SF53">
    <property type="entry name" value="ACYL_TRANSF_3 DOMAIN-CONTAINING PROTEIN"/>
    <property type="match status" value="1"/>
</dbReference>
<feature type="transmembrane region" description="Helical" evidence="1">
    <location>
        <begin position="204"/>
        <end position="223"/>
    </location>
</feature>
<feature type="transmembrane region" description="Helical" evidence="1">
    <location>
        <begin position="344"/>
        <end position="367"/>
    </location>
</feature>
<name>A0ABR8GJZ7_9CYAN</name>
<evidence type="ECO:0000259" key="2">
    <source>
        <dbReference type="Pfam" id="PF01757"/>
    </source>
</evidence>
<feature type="transmembrane region" description="Helical" evidence="1">
    <location>
        <begin position="134"/>
        <end position="152"/>
    </location>
</feature>
<evidence type="ECO:0000259" key="3">
    <source>
        <dbReference type="Pfam" id="PF19040"/>
    </source>
</evidence>
<feature type="domain" description="SGNH" evidence="3">
    <location>
        <begin position="450"/>
        <end position="701"/>
    </location>
</feature>
<protein>
    <submittedName>
        <fullName evidence="4">Acyltransferase</fullName>
    </submittedName>
</protein>
<feature type="transmembrane region" description="Helical" evidence="1">
    <location>
        <begin position="229"/>
        <end position="251"/>
    </location>
</feature>
<dbReference type="Pfam" id="PF19040">
    <property type="entry name" value="SGNH"/>
    <property type="match status" value="1"/>
</dbReference>
<dbReference type="PANTHER" id="PTHR23028">
    <property type="entry name" value="ACETYLTRANSFERASE"/>
    <property type="match status" value="1"/>
</dbReference>
<sequence>MLKMRYLYQKIIDVLTRFAPKMLPAHVQMTSTSGANQSSYRPEIDGIRAFAVIAVIINHFNRDILPSGYLGVDIFFVISGFVITSSLAGRSSKNFFDFLMGFYARRMKRLVPALVMFVVITSILICLFNPTPGVSITTGIAALFGCSNLYLLNQSTNYFADSTQLNVFTHTWSLGVEEQFYFLFPLLVWFTGFGRQASKGARNLLCVTGALSIASLIAFVYIYRTNQPAAYFLMPTRFWEMGAGCLLFLGLKHPSGLLDRLERIPPLVVTAGIVGVLFLPLQFAAKATIAVVIFTSVLIACLRAGTAGYLLFTHPQVVYIGLISYSLYLWHWSVLSLSRWTIGIHWWSVPFQVALMLLLAVFSYRYVETPLRRSDWSVLRWQTIGYGIGACASASVLLLLLSNSLSNPIFLGSRHSVETENLTVQGIKLYECSFYQGKGMSVSTTDIAKSRCSFPRGERVSGQQRIWYLGNSHALHLSGLIGKMQSRGNFQQTVIATTQMTFPTLPVEVYDWLPKNDWKQKDLLNQEKTIQYVLANVKSGDIIVLGNDLGNVFGWFPGYSPKQRQRYLRLLPDWVEKLDRFIKTTNGRGASVVAILPLPRFQLMPESFTTENCYKQWFRPFLSNECYLSADRVKLRQGVTEVTDALKTLSKSNSNFYLFDPFDRLCPKELKNCSTVLSGRVVFRDDHHINNYGGELLVDDFYTLLLRNNLLKTVK</sequence>
<dbReference type="InterPro" id="IPR002656">
    <property type="entry name" value="Acyl_transf_3_dom"/>
</dbReference>